<dbReference type="Proteomes" id="UP000327044">
    <property type="component" value="Unassembled WGS sequence"/>
</dbReference>
<evidence type="ECO:0000313" key="1">
    <source>
        <dbReference type="EMBL" id="KAB0790085.1"/>
    </source>
</evidence>
<comment type="caution">
    <text evidence="1">The sequence shown here is derived from an EMBL/GenBank/DDBJ whole genome shotgun (WGS) entry which is preliminary data.</text>
</comment>
<evidence type="ECO:0000313" key="2">
    <source>
        <dbReference type="Proteomes" id="UP000327044"/>
    </source>
</evidence>
<dbReference type="EMBL" id="VVIM01001957">
    <property type="protein sequence ID" value="KAB0790085.1"/>
    <property type="molecule type" value="Genomic_DNA"/>
</dbReference>
<evidence type="ECO:0008006" key="3">
    <source>
        <dbReference type="Google" id="ProtNLM"/>
    </source>
</evidence>
<dbReference type="InterPro" id="IPR012337">
    <property type="entry name" value="RNaseH-like_sf"/>
</dbReference>
<accession>A0A5N3ZYE1</accession>
<sequence length="542" mass="61736">MEKRQVKAECQLCLPKIHIISGIIEKYQKYIQTKKVRLDQCKKKLEEGATTAGSSNENARILKKQTTIESSFYRGQRVSQDEFNKRLLTFIVNSMSSINTVENKYFIKLFDGMNLTVMTRKTAIQKINRLQEDSVESLVNKLKSVKYVCTTSDIWSAKKRSFLGVTCHWLDSNLKRHSAALACRRFQGTHSYNRIAEMLDEIHNKYELDSNKIVATVTDNGANFIKAFKEFGIDIPSELIFRNVNNENEIHTILDSNELGSTANSGNTDENNEIEDIDDVLPSFVSINSDYCDNQETSVMLQLPHHERCASHTLNLIAVTDVKNAIEKNHATRSRHTAIMAKCSLLWNKCSYPKSAEIVKDVLGHYLSYPGVTRWNSYYDSISQIVKEKNKLSELFLKLGLKNSLKESELAYLNEYCKVLEPLATALDKLQAENNNYYGYLLPCIVSLRTKFVKMQSANLKQTNHILDACLNGLKVRFKNLLTLTDEANNAIIAAFTIPQFKLRWYNGIKDTAIKSLQDINKIIVMAAKNVCAENETSDRSK</sequence>
<proteinExistence type="predicted"/>
<protein>
    <recommendedName>
        <fullName evidence="3">HAT C-terminal dimerisation domain-containing protein</fullName>
    </recommendedName>
</protein>
<reference evidence="1 2" key="1">
    <citation type="journal article" date="2018" name="Elife">
        <title>Firefly genomes illuminate parallel origins of bioluminescence in beetles.</title>
        <authorList>
            <person name="Fallon T.R."/>
            <person name="Lower S.E."/>
            <person name="Chang C.H."/>
            <person name="Bessho-Uehara M."/>
            <person name="Martin G.J."/>
            <person name="Bewick A.J."/>
            <person name="Behringer M."/>
            <person name="Debat H.J."/>
            <person name="Wong I."/>
            <person name="Day J.C."/>
            <person name="Suvorov A."/>
            <person name="Silva C.J."/>
            <person name="Stanger-Hall K.F."/>
            <person name="Hall D.W."/>
            <person name="Schmitz R.J."/>
            <person name="Nelson D.R."/>
            <person name="Lewis S.M."/>
            <person name="Shigenobu S."/>
            <person name="Bybee S.M."/>
            <person name="Larracuente A.M."/>
            <person name="Oba Y."/>
            <person name="Weng J.K."/>
        </authorList>
    </citation>
    <scope>NUCLEOTIDE SEQUENCE [LARGE SCALE GENOMIC DNA]</scope>
    <source>
        <strain evidence="1">1611_PpyrPB1</strain>
        <tissue evidence="1">Whole body</tissue>
    </source>
</reference>
<feature type="non-terminal residue" evidence="1">
    <location>
        <position position="542"/>
    </location>
</feature>
<dbReference type="InParanoid" id="A0A5N3ZYE1"/>
<dbReference type="SUPFAM" id="SSF53098">
    <property type="entry name" value="Ribonuclease H-like"/>
    <property type="match status" value="1"/>
</dbReference>
<dbReference type="AlphaFoldDB" id="A0A5N3ZYE1"/>
<name>A0A5N3ZYE1_PHOPY</name>
<dbReference type="PANTHER" id="PTHR47501">
    <property type="entry name" value="TRANSPOSASE-RELATED"/>
    <property type="match status" value="1"/>
</dbReference>
<keyword evidence="2" id="KW-1185">Reference proteome</keyword>
<gene>
    <name evidence="1" type="ORF">PPYR_15597</name>
</gene>
<dbReference type="PANTHER" id="PTHR47501:SF5">
    <property type="entry name" value="HAT C-TERMINAL DIMERISATION DOMAIN-CONTAINING PROTEIN"/>
    <property type="match status" value="1"/>
</dbReference>
<organism evidence="1 2">
    <name type="scientific">Photinus pyralis</name>
    <name type="common">Common eastern firefly</name>
    <name type="synonym">Lampyris pyralis</name>
    <dbReference type="NCBI Taxonomy" id="7054"/>
    <lineage>
        <taxon>Eukaryota</taxon>
        <taxon>Metazoa</taxon>
        <taxon>Ecdysozoa</taxon>
        <taxon>Arthropoda</taxon>
        <taxon>Hexapoda</taxon>
        <taxon>Insecta</taxon>
        <taxon>Pterygota</taxon>
        <taxon>Neoptera</taxon>
        <taxon>Endopterygota</taxon>
        <taxon>Coleoptera</taxon>
        <taxon>Polyphaga</taxon>
        <taxon>Elateriformia</taxon>
        <taxon>Elateroidea</taxon>
        <taxon>Lampyridae</taxon>
        <taxon>Lampyrinae</taxon>
        <taxon>Photinus</taxon>
    </lineage>
</organism>